<sequence length="154" mass="17540">MAITSFQGEYRWLSNFWPVKVELEGIIYPTVEHAYQASKTWDALEREGIRRCSTPGKAKRLGRSVSLSPDWMEVKLVVMKALVLYKFGNDRSLKAKLLATGETDLIEGNLWGDTFWGVCDGVGENHLGRILMEVRNLLRRTNHADATDGRFPRI</sequence>
<dbReference type="Gene3D" id="1.10.357.40">
    <property type="entry name" value="YbiA-like"/>
    <property type="match status" value="1"/>
</dbReference>
<proteinExistence type="predicted"/>
<dbReference type="AlphaFoldDB" id="A0A0F9PZF3"/>
<organism evidence="2">
    <name type="scientific">marine sediment metagenome</name>
    <dbReference type="NCBI Taxonomy" id="412755"/>
    <lineage>
        <taxon>unclassified sequences</taxon>
        <taxon>metagenomes</taxon>
        <taxon>ecological metagenomes</taxon>
    </lineage>
</organism>
<dbReference type="EMBL" id="LAZR01004697">
    <property type="protein sequence ID" value="KKN06386.1"/>
    <property type="molecule type" value="Genomic_DNA"/>
</dbReference>
<comment type="caution">
    <text evidence="2">The sequence shown here is derived from an EMBL/GenBank/DDBJ whole genome shotgun (WGS) entry which is preliminary data.</text>
</comment>
<dbReference type="SUPFAM" id="SSF143990">
    <property type="entry name" value="YbiA-like"/>
    <property type="match status" value="1"/>
</dbReference>
<dbReference type="InterPro" id="IPR037238">
    <property type="entry name" value="YbiA-like_sf"/>
</dbReference>
<dbReference type="CDD" id="cd15457">
    <property type="entry name" value="NADAR"/>
    <property type="match status" value="1"/>
</dbReference>
<evidence type="ECO:0000259" key="1">
    <source>
        <dbReference type="Pfam" id="PF08719"/>
    </source>
</evidence>
<name>A0A0F9PZF3_9ZZZZ</name>
<feature type="domain" description="NADAR" evidence="1">
    <location>
        <begin position="9"/>
        <end position="139"/>
    </location>
</feature>
<evidence type="ECO:0000313" key="2">
    <source>
        <dbReference type="EMBL" id="KKN06386.1"/>
    </source>
</evidence>
<protein>
    <recommendedName>
        <fullName evidence="1">NADAR domain-containing protein</fullName>
    </recommendedName>
</protein>
<dbReference type="NCBIfam" id="TIGR02464">
    <property type="entry name" value="ribofla_fusion"/>
    <property type="match status" value="1"/>
</dbReference>
<gene>
    <name evidence="2" type="ORF">LCGC14_1077730</name>
</gene>
<accession>A0A0F9PZF3</accession>
<dbReference type="InterPro" id="IPR012816">
    <property type="entry name" value="NADAR"/>
</dbReference>
<reference evidence="2" key="1">
    <citation type="journal article" date="2015" name="Nature">
        <title>Complex archaea that bridge the gap between prokaryotes and eukaryotes.</title>
        <authorList>
            <person name="Spang A."/>
            <person name="Saw J.H."/>
            <person name="Jorgensen S.L."/>
            <person name="Zaremba-Niedzwiedzka K."/>
            <person name="Martijn J."/>
            <person name="Lind A.E."/>
            <person name="van Eijk R."/>
            <person name="Schleper C."/>
            <person name="Guy L."/>
            <person name="Ettema T.J."/>
        </authorList>
    </citation>
    <scope>NUCLEOTIDE SEQUENCE</scope>
</reference>
<dbReference type="Pfam" id="PF08719">
    <property type="entry name" value="NADAR"/>
    <property type="match status" value="1"/>
</dbReference>